<accession>A0AAN6LPC2</accession>
<feature type="compositionally biased region" description="Acidic residues" evidence="4">
    <location>
        <begin position="1"/>
        <end position="11"/>
    </location>
</feature>
<evidence type="ECO:0000256" key="3">
    <source>
        <dbReference type="SAM" id="Coils"/>
    </source>
</evidence>
<comment type="subcellular location">
    <subcellularLocation>
        <location evidence="1">Nucleus</location>
    </subcellularLocation>
</comment>
<feature type="region of interest" description="Disordered" evidence="4">
    <location>
        <begin position="305"/>
        <end position="324"/>
    </location>
</feature>
<evidence type="ECO:0000259" key="5">
    <source>
        <dbReference type="PROSITE" id="PS00036"/>
    </source>
</evidence>
<organism evidence="6 7">
    <name type="scientific">Pseudopithomyces chartarum</name>
    <dbReference type="NCBI Taxonomy" id="1892770"/>
    <lineage>
        <taxon>Eukaryota</taxon>
        <taxon>Fungi</taxon>
        <taxon>Dikarya</taxon>
        <taxon>Ascomycota</taxon>
        <taxon>Pezizomycotina</taxon>
        <taxon>Dothideomycetes</taxon>
        <taxon>Pleosporomycetidae</taxon>
        <taxon>Pleosporales</taxon>
        <taxon>Massarineae</taxon>
        <taxon>Didymosphaeriaceae</taxon>
        <taxon>Pseudopithomyces</taxon>
    </lineage>
</organism>
<keyword evidence="3" id="KW-0175">Coiled coil</keyword>
<dbReference type="GO" id="GO:0001228">
    <property type="term" value="F:DNA-binding transcription activator activity, RNA polymerase II-specific"/>
    <property type="evidence" value="ECO:0007669"/>
    <property type="project" value="TreeGrafter"/>
</dbReference>
<feature type="region of interest" description="Disordered" evidence="4">
    <location>
        <begin position="51"/>
        <end position="155"/>
    </location>
</feature>
<sequence length="568" mass="62874">MQTSEDDEDDCQVMPQTARDPRSADIRSPYDILSDPLMDFYLPSDELAAMSNDDTSCAETPGTSSNTPGLTPSPSSNPPANAQPRSSGSRAIIPIPASSSFTPITTASPIGASPLGAGPTSSTYVVPPRPKPGRKPATDEPASKRKAQNRESQRAFRARKAAKIAEMQEQADHTTRRHREELNEMLAEKHRISTDFNAIQAQVEEFRQALERVTKERDYWKDRTTQIEAQHNLLQTRLREQNYPLNPYSDQQHVFFPQQSSPTRSSMGSFSGYNSPKSMPIGCGDCKSNGDCACINEFSRGHPLLSPAPQFQPPSRKSSSPAKGITYPTVDPFADREIDFTAQFASKRPRVEQQPSVSLLTQSNNESDNKCGFCTDDSNCLCRDQSLQLNHDEMVPNPNVLKATGPGSCDACQTNPKQRAWCQRVAQLRNEEFLPTPSSRNSSISSALETMEPHIPDASTPYGSKPTLGCNEAFRLFDGRIPMDSDNMDWVNNLKTVPRRRDTMLQNPRKYSAIELDTAGIIATLGSTMKPIQFRHEDGDNVEIIRIAKEYQRTTQSPHRSPGYAAGS</sequence>
<dbReference type="InterPro" id="IPR004827">
    <property type="entry name" value="bZIP"/>
</dbReference>
<dbReference type="SMART" id="SM00338">
    <property type="entry name" value="BRLZ"/>
    <property type="match status" value="1"/>
</dbReference>
<dbReference type="EMBL" id="WVTA01000017">
    <property type="protein sequence ID" value="KAK3201011.1"/>
    <property type="molecule type" value="Genomic_DNA"/>
</dbReference>
<dbReference type="PROSITE" id="PS00036">
    <property type="entry name" value="BZIP_BASIC"/>
    <property type="match status" value="1"/>
</dbReference>
<keyword evidence="7" id="KW-1185">Reference proteome</keyword>
<dbReference type="Gene3D" id="1.20.5.170">
    <property type="match status" value="1"/>
</dbReference>
<dbReference type="GO" id="GO:0000976">
    <property type="term" value="F:transcription cis-regulatory region binding"/>
    <property type="evidence" value="ECO:0007669"/>
    <property type="project" value="InterPro"/>
</dbReference>
<feature type="compositionally biased region" description="Basic and acidic residues" evidence="4">
    <location>
        <begin position="136"/>
        <end position="154"/>
    </location>
</feature>
<dbReference type="PANTHER" id="PTHR40621:SF7">
    <property type="entry name" value="BZIP DOMAIN-CONTAINING PROTEIN"/>
    <property type="match status" value="1"/>
</dbReference>
<dbReference type="InterPro" id="IPR050936">
    <property type="entry name" value="AP-1-like"/>
</dbReference>
<comment type="caution">
    <text evidence="6">The sequence shown here is derived from an EMBL/GenBank/DDBJ whole genome shotgun (WGS) entry which is preliminary data.</text>
</comment>
<evidence type="ECO:0000313" key="7">
    <source>
        <dbReference type="Proteomes" id="UP001280581"/>
    </source>
</evidence>
<feature type="coiled-coil region" evidence="3">
    <location>
        <begin position="164"/>
        <end position="216"/>
    </location>
</feature>
<evidence type="ECO:0000256" key="1">
    <source>
        <dbReference type="ARBA" id="ARBA00004123"/>
    </source>
</evidence>
<reference evidence="6 7" key="1">
    <citation type="submission" date="2021-02" db="EMBL/GenBank/DDBJ databases">
        <title>Genome assembly of Pseudopithomyces chartarum.</title>
        <authorList>
            <person name="Jauregui R."/>
            <person name="Singh J."/>
            <person name="Voisey C."/>
        </authorList>
    </citation>
    <scope>NUCLEOTIDE SEQUENCE [LARGE SCALE GENOMIC DNA]</scope>
    <source>
        <strain evidence="6 7">AGR01</strain>
    </source>
</reference>
<feature type="region of interest" description="Disordered" evidence="4">
    <location>
        <begin position="1"/>
        <end position="30"/>
    </location>
</feature>
<feature type="compositionally biased region" description="Polar residues" evidence="4">
    <location>
        <begin position="52"/>
        <end position="70"/>
    </location>
</feature>
<dbReference type="GO" id="GO:0090575">
    <property type="term" value="C:RNA polymerase II transcription regulator complex"/>
    <property type="evidence" value="ECO:0007669"/>
    <property type="project" value="TreeGrafter"/>
</dbReference>
<feature type="domain" description="BZIP" evidence="5">
    <location>
        <begin position="144"/>
        <end position="159"/>
    </location>
</feature>
<protein>
    <recommendedName>
        <fullName evidence="5">BZIP domain-containing protein</fullName>
    </recommendedName>
</protein>
<dbReference type="CDD" id="cd14688">
    <property type="entry name" value="bZIP_YAP"/>
    <property type="match status" value="1"/>
</dbReference>
<gene>
    <name evidence="6" type="ORF">GRF29_213g639555</name>
</gene>
<dbReference type="SUPFAM" id="SSF57959">
    <property type="entry name" value="Leucine zipper domain"/>
    <property type="match status" value="1"/>
</dbReference>
<proteinExistence type="predicted"/>
<feature type="compositionally biased region" description="Low complexity" evidence="4">
    <location>
        <begin position="72"/>
        <end position="110"/>
    </location>
</feature>
<name>A0AAN6LPC2_9PLEO</name>
<evidence type="ECO:0000256" key="4">
    <source>
        <dbReference type="SAM" id="MobiDB-lite"/>
    </source>
</evidence>
<dbReference type="InterPro" id="IPR018287">
    <property type="entry name" value="Hap4_TF_heteromerisation"/>
</dbReference>
<dbReference type="Proteomes" id="UP001280581">
    <property type="component" value="Unassembled WGS sequence"/>
</dbReference>
<keyword evidence="2" id="KW-0539">Nucleus</keyword>
<dbReference type="AlphaFoldDB" id="A0AAN6LPC2"/>
<dbReference type="InterPro" id="IPR046347">
    <property type="entry name" value="bZIP_sf"/>
</dbReference>
<evidence type="ECO:0000256" key="2">
    <source>
        <dbReference type="ARBA" id="ARBA00023242"/>
    </source>
</evidence>
<evidence type="ECO:0000313" key="6">
    <source>
        <dbReference type="EMBL" id="KAK3201011.1"/>
    </source>
</evidence>
<dbReference type="Pfam" id="PF10297">
    <property type="entry name" value="Hap4_Hap_bind"/>
    <property type="match status" value="1"/>
</dbReference>
<dbReference type="PANTHER" id="PTHR40621">
    <property type="entry name" value="TRANSCRIPTION FACTOR KAPC-RELATED"/>
    <property type="match status" value="1"/>
</dbReference>